<feature type="domain" description="Carrier" evidence="7">
    <location>
        <begin position="909"/>
        <end position="984"/>
    </location>
</feature>
<dbReference type="SUPFAM" id="SSF47336">
    <property type="entry name" value="ACP-like"/>
    <property type="match status" value="1"/>
</dbReference>
<sequence length="998" mass="104735">MAEDLQDHEGEPLERIAIVGMACRVPGAADVGAFWRNLLGGVESLHQADGGPDAPEGYVPATGKLDGVEEFDAEFFGIPPREAELMDPQHRLFLEQCQAALDDANYGSGRPGERAGVFGGCGFNAYMLLNLAPHYSRGQLLSEYPAALLHGNDKDYLTTRVAYRLGLTGPAVTVQTACSSSLVAVAQACQSLLDYQSDFALAGGVSVKLPQDWGYVYEAGGIQSADGHCRPFDADASGTVFGSGVGVVALKRLSDALEHGDRIHAVILGTGVNNDGAARAGYTAPSVDGQAEAIAAAYREAEVSPLTVGYVEAHGTGTAVGDPIEIAALDTVFGAEGATPDSVLIGSVKSNIGHLNAASGVIGLVKSVLAVREGQLPPSLHYHRRNPRVAEKSAFAVNDRLRAWPEQDGPRRAAVSSFGVGGTNVHLVLEQPPAEETSERHARRHQVLTVSARTAPALEQARAELLGVLAEAGPGDLPDIAHTLQLGRRRHPLRLSAVGATPEQAAAALAAAPARQAAEGSPVAFLFPGQGSQFRGMAADLLATEPRFASVVRECVEILNPLLGVDLLELLATPAPPGTPDPLTDTALAQPALFTVEYALAQWWRGIGVEPSAMLGHSIGEWVAACLAGVFELPDALRLVAARGRLMAGLPSGAMLAVELSEAQAAALEGPELSLAAVNAPDRCVLSGTHEAIAAAEARLAADGRSTQRLHTSHAFHSAMLDPIVEQFAELVAQVPRKEPRIPFLSNVTGTWIGAADATDPRYWARQARGAVRFADGLAALVTGERPALLEVGPGRSLGRLVAQTAGPGVAVAQAMPHAKEEIPSDAVLLAAAGRLWEAGVALDWTAFAAEEERRPTGLPGYPFQRRRHWVEPPAEVFGALPAAPAADPADAAAPAPERERPDAGDDAPAMDRTTRMVHVLWQEMLGVSEVSLDDNLFMLGGDSLLATKLVSRAQKLFDTEIPLDQFLDDPTVSRMAALVGGATDVTDPQDPHKAVDQ</sequence>
<dbReference type="Pfam" id="PF00109">
    <property type="entry name" value="ketoacyl-synt"/>
    <property type="match status" value="1"/>
</dbReference>
<dbReference type="InterPro" id="IPR016036">
    <property type="entry name" value="Malonyl_transacylase_ACP-bd"/>
</dbReference>
<dbReference type="GO" id="GO:0071770">
    <property type="term" value="P:DIM/DIP cell wall layer assembly"/>
    <property type="evidence" value="ECO:0007669"/>
    <property type="project" value="TreeGrafter"/>
</dbReference>
<evidence type="ECO:0000256" key="6">
    <source>
        <dbReference type="SAM" id="MobiDB-lite"/>
    </source>
</evidence>
<dbReference type="InterPro" id="IPR016035">
    <property type="entry name" value="Acyl_Trfase/lysoPLipase"/>
</dbReference>
<evidence type="ECO:0000256" key="2">
    <source>
        <dbReference type="ARBA" id="ARBA00022553"/>
    </source>
</evidence>
<dbReference type="Pfam" id="PF16197">
    <property type="entry name" value="KAsynt_C_assoc"/>
    <property type="match status" value="1"/>
</dbReference>
<dbReference type="PROSITE" id="PS52004">
    <property type="entry name" value="KS3_2"/>
    <property type="match status" value="1"/>
</dbReference>
<dbReference type="PROSITE" id="PS00606">
    <property type="entry name" value="KS3_1"/>
    <property type="match status" value="1"/>
</dbReference>
<dbReference type="OrthoDB" id="9778690at2"/>
<dbReference type="Gene3D" id="3.30.70.3290">
    <property type="match status" value="1"/>
</dbReference>
<dbReference type="GO" id="GO:0006633">
    <property type="term" value="P:fatty acid biosynthetic process"/>
    <property type="evidence" value="ECO:0007669"/>
    <property type="project" value="InterPro"/>
</dbReference>
<accession>A0A6N7KVZ0</accession>
<dbReference type="PANTHER" id="PTHR43775">
    <property type="entry name" value="FATTY ACID SYNTHASE"/>
    <property type="match status" value="1"/>
</dbReference>
<organism evidence="9 10">
    <name type="scientific">Streptomyces kaniharaensis</name>
    <dbReference type="NCBI Taxonomy" id="212423"/>
    <lineage>
        <taxon>Bacteria</taxon>
        <taxon>Bacillati</taxon>
        <taxon>Actinomycetota</taxon>
        <taxon>Actinomycetes</taxon>
        <taxon>Kitasatosporales</taxon>
        <taxon>Streptomycetaceae</taxon>
        <taxon>Streptomyces</taxon>
    </lineage>
</organism>
<keyword evidence="2" id="KW-0597">Phosphoprotein</keyword>
<dbReference type="InterPro" id="IPR014031">
    <property type="entry name" value="Ketoacyl_synth_C"/>
</dbReference>
<dbReference type="Pfam" id="PF00550">
    <property type="entry name" value="PP-binding"/>
    <property type="match status" value="1"/>
</dbReference>
<gene>
    <name evidence="9" type="ORF">F7Q99_22390</name>
</gene>
<evidence type="ECO:0000256" key="4">
    <source>
        <dbReference type="ARBA" id="ARBA00023194"/>
    </source>
</evidence>
<dbReference type="GO" id="GO:0004312">
    <property type="term" value="F:fatty acid synthase activity"/>
    <property type="evidence" value="ECO:0007669"/>
    <property type="project" value="TreeGrafter"/>
</dbReference>
<dbReference type="Gene3D" id="1.10.1200.10">
    <property type="entry name" value="ACP-like"/>
    <property type="match status" value="1"/>
</dbReference>
<dbReference type="PANTHER" id="PTHR43775:SF37">
    <property type="entry name" value="SI:DKEY-61P9.11"/>
    <property type="match status" value="1"/>
</dbReference>
<dbReference type="Pfam" id="PF02801">
    <property type="entry name" value="Ketoacyl-synt_C"/>
    <property type="match status" value="1"/>
</dbReference>
<keyword evidence="3 9" id="KW-0808">Transferase</keyword>
<dbReference type="InterPro" id="IPR020841">
    <property type="entry name" value="PKS_Beta-ketoAc_synthase_dom"/>
</dbReference>
<name>A0A6N7KVZ0_9ACTN</name>
<dbReference type="GO" id="GO:0017000">
    <property type="term" value="P:antibiotic biosynthetic process"/>
    <property type="evidence" value="ECO:0007669"/>
    <property type="project" value="UniProtKB-KW"/>
</dbReference>
<keyword evidence="1" id="KW-0596">Phosphopantetheine</keyword>
<dbReference type="AlphaFoldDB" id="A0A6N7KVZ0"/>
<dbReference type="SMART" id="SM00827">
    <property type="entry name" value="PKS_AT"/>
    <property type="match status" value="1"/>
</dbReference>
<dbReference type="InterPro" id="IPR001227">
    <property type="entry name" value="Ac_transferase_dom_sf"/>
</dbReference>
<keyword evidence="4" id="KW-0045">Antibiotic biosynthesis</keyword>
<dbReference type="GO" id="GO:0005737">
    <property type="term" value="C:cytoplasm"/>
    <property type="evidence" value="ECO:0007669"/>
    <property type="project" value="TreeGrafter"/>
</dbReference>
<keyword evidence="5 9" id="KW-0012">Acyltransferase</keyword>
<dbReference type="InterPro" id="IPR018201">
    <property type="entry name" value="Ketoacyl_synth_AS"/>
</dbReference>
<dbReference type="InterPro" id="IPR050091">
    <property type="entry name" value="PKS_NRPS_Biosynth_Enz"/>
</dbReference>
<evidence type="ECO:0000256" key="3">
    <source>
        <dbReference type="ARBA" id="ARBA00022679"/>
    </source>
</evidence>
<evidence type="ECO:0000313" key="10">
    <source>
        <dbReference type="Proteomes" id="UP000450000"/>
    </source>
</evidence>
<dbReference type="InterPro" id="IPR036736">
    <property type="entry name" value="ACP-like_sf"/>
</dbReference>
<dbReference type="Gene3D" id="3.40.366.10">
    <property type="entry name" value="Malonyl-Coenzyme A Acyl Carrier Protein, domain 2"/>
    <property type="match status" value="1"/>
</dbReference>
<dbReference type="InterPro" id="IPR014043">
    <property type="entry name" value="Acyl_transferase_dom"/>
</dbReference>
<evidence type="ECO:0000256" key="5">
    <source>
        <dbReference type="ARBA" id="ARBA00023315"/>
    </source>
</evidence>
<dbReference type="EMBL" id="WBOF01000001">
    <property type="protein sequence ID" value="MQS14935.1"/>
    <property type="molecule type" value="Genomic_DNA"/>
</dbReference>
<protein>
    <submittedName>
        <fullName evidence="9">Acyltransferase domain-containing protein</fullName>
    </submittedName>
</protein>
<feature type="region of interest" description="Disordered" evidence="6">
    <location>
        <begin position="885"/>
        <end position="910"/>
    </location>
</feature>
<dbReference type="GO" id="GO:0005886">
    <property type="term" value="C:plasma membrane"/>
    <property type="evidence" value="ECO:0007669"/>
    <property type="project" value="TreeGrafter"/>
</dbReference>
<proteinExistence type="predicted"/>
<dbReference type="PROSITE" id="PS00012">
    <property type="entry name" value="PHOSPHOPANTETHEINE"/>
    <property type="match status" value="1"/>
</dbReference>
<dbReference type="SUPFAM" id="SSF53901">
    <property type="entry name" value="Thiolase-like"/>
    <property type="match status" value="1"/>
</dbReference>
<dbReference type="InterPro" id="IPR016039">
    <property type="entry name" value="Thiolase-like"/>
</dbReference>
<evidence type="ECO:0000313" key="9">
    <source>
        <dbReference type="EMBL" id="MQS14935.1"/>
    </source>
</evidence>
<evidence type="ECO:0000256" key="1">
    <source>
        <dbReference type="ARBA" id="ARBA00022450"/>
    </source>
</evidence>
<dbReference type="CDD" id="cd00833">
    <property type="entry name" value="PKS"/>
    <property type="match status" value="1"/>
</dbReference>
<dbReference type="GO" id="GO:0004315">
    <property type="term" value="F:3-oxoacyl-[acyl-carrier-protein] synthase activity"/>
    <property type="evidence" value="ECO:0007669"/>
    <property type="project" value="InterPro"/>
</dbReference>
<dbReference type="Proteomes" id="UP000450000">
    <property type="component" value="Unassembled WGS sequence"/>
</dbReference>
<evidence type="ECO:0000259" key="8">
    <source>
        <dbReference type="PROSITE" id="PS52004"/>
    </source>
</evidence>
<evidence type="ECO:0000259" key="7">
    <source>
        <dbReference type="PROSITE" id="PS50075"/>
    </source>
</evidence>
<dbReference type="InterPro" id="IPR020806">
    <property type="entry name" value="PKS_PP-bd"/>
</dbReference>
<dbReference type="SMART" id="SM00825">
    <property type="entry name" value="PKS_KS"/>
    <property type="match status" value="1"/>
</dbReference>
<reference evidence="9 10" key="1">
    <citation type="submission" date="2019-09" db="EMBL/GenBank/DDBJ databases">
        <title>Genome Sequences of Streptomyces kaniharaensis ATCC 21070.</title>
        <authorList>
            <person name="Zhu W."/>
            <person name="De Crecy-Lagard V."/>
            <person name="Richards N.G."/>
        </authorList>
    </citation>
    <scope>NUCLEOTIDE SEQUENCE [LARGE SCALE GENOMIC DNA]</scope>
    <source>
        <strain evidence="9 10">SF-557</strain>
    </source>
</reference>
<dbReference type="PROSITE" id="PS50075">
    <property type="entry name" value="CARRIER"/>
    <property type="match status" value="1"/>
</dbReference>
<feature type="domain" description="Ketosynthase family 3 (KS3)" evidence="8">
    <location>
        <begin position="13"/>
        <end position="431"/>
    </location>
</feature>
<dbReference type="InterPro" id="IPR032821">
    <property type="entry name" value="PKS_assoc"/>
</dbReference>
<dbReference type="GO" id="GO:0031177">
    <property type="term" value="F:phosphopantetheine binding"/>
    <property type="evidence" value="ECO:0007669"/>
    <property type="project" value="InterPro"/>
</dbReference>
<dbReference type="InterPro" id="IPR009081">
    <property type="entry name" value="PP-bd_ACP"/>
</dbReference>
<dbReference type="Pfam" id="PF00698">
    <property type="entry name" value="Acyl_transf_1"/>
    <property type="match status" value="1"/>
</dbReference>
<comment type="caution">
    <text evidence="9">The sequence shown here is derived from an EMBL/GenBank/DDBJ whole genome shotgun (WGS) entry which is preliminary data.</text>
</comment>
<keyword evidence="10" id="KW-1185">Reference proteome</keyword>
<dbReference type="SUPFAM" id="SSF52151">
    <property type="entry name" value="FabD/lysophospholipase-like"/>
    <property type="match status" value="1"/>
</dbReference>
<dbReference type="InterPro" id="IPR014030">
    <property type="entry name" value="Ketoacyl_synth_N"/>
</dbReference>
<dbReference type="InterPro" id="IPR006162">
    <property type="entry name" value="Ppantetheine_attach_site"/>
</dbReference>
<feature type="compositionally biased region" description="Low complexity" evidence="6">
    <location>
        <begin position="885"/>
        <end position="896"/>
    </location>
</feature>
<dbReference type="Gene3D" id="3.40.47.10">
    <property type="match status" value="1"/>
</dbReference>
<dbReference type="SUPFAM" id="SSF55048">
    <property type="entry name" value="Probable ACP-binding domain of malonyl-CoA ACP transacylase"/>
    <property type="match status" value="1"/>
</dbReference>
<dbReference type="SMART" id="SM00823">
    <property type="entry name" value="PKS_PP"/>
    <property type="match status" value="1"/>
</dbReference>
<dbReference type="RefSeq" id="WP_153464198.1">
    <property type="nucleotide sequence ID" value="NZ_WBOF01000001.1"/>
</dbReference>